<reference evidence="5 6" key="1">
    <citation type="submission" date="2021-03" db="EMBL/GenBank/DDBJ databases">
        <authorList>
            <person name="Xin L."/>
        </authorList>
    </citation>
    <scope>NUCLEOTIDE SEQUENCE [LARGE SCALE GENOMIC DNA]</scope>
    <source>
        <strain evidence="5 6">XHU 5031</strain>
    </source>
</reference>
<evidence type="ECO:0000313" key="5">
    <source>
        <dbReference type="EMBL" id="MBO0607569.1"/>
    </source>
</evidence>
<evidence type="ECO:0000256" key="3">
    <source>
        <dbReference type="ARBA" id="ARBA00023204"/>
    </source>
</evidence>
<dbReference type="Gene3D" id="3.90.320.10">
    <property type="match status" value="1"/>
</dbReference>
<keyword evidence="2" id="KW-0347">Helicase</keyword>
<dbReference type="RefSeq" id="WP_207273497.1">
    <property type="nucleotide sequence ID" value="NZ_JAFMPK010000009.1"/>
</dbReference>
<gene>
    <name evidence="5" type="ORF">J0911_00825</name>
</gene>
<dbReference type="InterPro" id="IPR011604">
    <property type="entry name" value="PDDEXK-like_dom_sf"/>
</dbReference>
<keyword evidence="1" id="KW-0227">DNA damage</keyword>
<keyword evidence="2" id="KW-0547">Nucleotide-binding</keyword>
<feature type="domain" description="PD-(D/E)XK endonuclease-like" evidence="4">
    <location>
        <begin position="14"/>
        <end position="212"/>
    </location>
</feature>
<dbReference type="EMBL" id="JAFMPK010000009">
    <property type="protein sequence ID" value="MBO0607569.1"/>
    <property type="molecule type" value="Genomic_DNA"/>
</dbReference>
<evidence type="ECO:0000256" key="2">
    <source>
        <dbReference type="ARBA" id="ARBA00022806"/>
    </source>
</evidence>
<sequence>MTSATPIDQGREWLSPTRAWRLTECPASVGPTTYATAKGTTQDVNTGTLAHRVLKRWIAVEGYRAQDPRQTLASAVNEHVAELGGRLPAGWALARARLLARGTALAALLGARSPDEVISEQEMIDPELRLRGTPDLVLLGPEVVLIDLKTQTFTKDDVPDWVKFQLTIYAYLVELTYGLRPDRVEVFSLNRGPIPVTVTDEKIKDALLQVASARASSRHDAKPAEVVCYFCRRRLECQPHWDAATKWPDADCVEGTLRRIEEATTGAVAVLIQTKDGDVWVSGVPGELITGGPGDHARLVRLGRSRTNESGLTGRRWGHNSAAHIATPM</sequence>
<dbReference type="InterPro" id="IPR038726">
    <property type="entry name" value="PDDEXK_AddAB-type"/>
</dbReference>
<keyword evidence="2" id="KW-0067">ATP-binding</keyword>
<comment type="caution">
    <text evidence="5">The sequence shown here is derived from an EMBL/GenBank/DDBJ whole genome shotgun (WGS) entry which is preliminary data.</text>
</comment>
<proteinExistence type="predicted"/>
<evidence type="ECO:0000259" key="4">
    <source>
        <dbReference type="Pfam" id="PF12705"/>
    </source>
</evidence>
<keyword evidence="3" id="KW-0234">DNA repair</keyword>
<dbReference type="Proteomes" id="UP000664617">
    <property type="component" value="Unassembled WGS sequence"/>
</dbReference>
<protein>
    <submittedName>
        <fullName evidence="5">PD-(D/E)XK nuclease family protein</fullName>
    </submittedName>
</protein>
<reference evidence="6" key="2">
    <citation type="submission" date="2023-07" db="EMBL/GenBank/DDBJ databases">
        <title>Myceligenerans salitolerans sp. nov., a halotolerant actinomycete isolated from a salt lake in Xinjiang, China.</title>
        <authorList>
            <person name="Guan T."/>
        </authorList>
    </citation>
    <scope>NUCLEOTIDE SEQUENCE [LARGE SCALE GENOMIC DNA]</scope>
    <source>
        <strain evidence="6">XHU 5031</strain>
    </source>
</reference>
<accession>A0ABS3I3K2</accession>
<dbReference type="Pfam" id="PF12705">
    <property type="entry name" value="PDDEXK_1"/>
    <property type="match status" value="1"/>
</dbReference>
<keyword evidence="6" id="KW-1185">Reference proteome</keyword>
<organism evidence="5 6">
    <name type="scientific">Myceligenerans salitolerans</name>
    <dbReference type="NCBI Taxonomy" id="1230528"/>
    <lineage>
        <taxon>Bacteria</taxon>
        <taxon>Bacillati</taxon>
        <taxon>Actinomycetota</taxon>
        <taxon>Actinomycetes</taxon>
        <taxon>Micrococcales</taxon>
        <taxon>Promicromonosporaceae</taxon>
        <taxon>Myceligenerans</taxon>
    </lineage>
</organism>
<evidence type="ECO:0000313" key="6">
    <source>
        <dbReference type="Proteomes" id="UP000664617"/>
    </source>
</evidence>
<keyword evidence="2" id="KW-0378">Hydrolase</keyword>
<evidence type="ECO:0000256" key="1">
    <source>
        <dbReference type="ARBA" id="ARBA00022763"/>
    </source>
</evidence>
<name>A0ABS3I3K2_9MICO</name>